<dbReference type="GO" id="GO:0015087">
    <property type="term" value="F:cobalt ion transmembrane transporter activity"/>
    <property type="evidence" value="ECO:0007669"/>
    <property type="project" value="TreeGrafter"/>
</dbReference>
<dbReference type="Proteomes" id="UP000184310">
    <property type="component" value="Unassembled WGS sequence"/>
</dbReference>
<evidence type="ECO:0000256" key="2">
    <source>
        <dbReference type="ARBA" id="ARBA00009765"/>
    </source>
</evidence>
<dbReference type="GO" id="GO:0050897">
    <property type="term" value="F:cobalt ion binding"/>
    <property type="evidence" value="ECO:0007669"/>
    <property type="project" value="TreeGrafter"/>
</dbReference>
<evidence type="ECO:0000313" key="11">
    <source>
        <dbReference type="Proteomes" id="UP000184310"/>
    </source>
</evidence>
<dbReference type="PANTHER" id="PTHR46494">
    <property type="entry name" value="CORA FAMILY METAL ION TRANSPORTER (EUROFUNG)"/>
    <property type="match status" value="1"/>
</dbReference>
<dbReference type="PANTHER" id="PTHR46494:SF1">
    <property type="entry name" value="CORA FAMILY METAL ION TRANSPORTER (EUROFUNG)"/>
    <property type="match status" value="1"/>
</dbReference>
<evidence type="ECO:0000256" key="1">
    <source>
        <dbReference type="ARBA" id="ARBA00004651"/>
    </source>
</evidence>
<evidence type="ECO:0000256" key="5">
    <source>
        <dbReference type="ARBA" id="ARBA00022692"/>
    </source>
</evidence>
<dbReference type="GO" id="GO:0015095">
    <property type="term" value="F:magnesium ion transmembrane transporter activity"/>
    <property type="evidence" value="ECO:0007669"/>
    <property type="project" value="TreeGrafter"/>
</dbReference>
<protein>
    <submittedName>
        <fullName evidence="10">Magnesium transporter</fullName>
    </submittedName>
</protein>
<keyword evidence="3" id="KW-0813">Transport</keyword>
<evidence type="ECO:0000256" key="9">
    <source>
        <dbReference type="SAM" id="Phobius"/>
    </source>
</evidence>
<evidence type="ECO:0000256" key="4">
    <source>
        <dbReference type="ARBA" id="ARBA00022475"/>
    </source>
</evidence>
<keyword evidence="6 9" id="KW-1133">Transmembrane helix</keyword>
<proteinExistence type="inferred from homology"/>
<evidence type="ECO:0000256" key="3">
    <source>
        <dbReference type="ARBA" id="ARBA00022448"/>
    </source>
</evidence>
<dbReference type="InterPro" id="IPR045861">
    <property type="entry name" value="CorA_cytoplasmic_dom"/>
</dbReference>
<feature type="transmembrane region" description="Helical" evidence="9">
    <location>
        <begin position="283"/>
        <end position="303"/>
    </location>
</feature>
<dbReference type="RefSeq" id="WP_072985516.1">
    <property type="nucleotide sequence ID" value="NZ_FQZB01000005.1"/>
</dbReference>
<organism evidence="10 11">
    <name type="scientific">Clostridium cavendishii DSM 21758</name>
    <dbReference type="NCBI Taxonomy" id="1121302"/>
    <lineage>
        <taxon>Bacteria</taxon>
        <taxon>Bacillati</taxon>
        <taxon>Bacillota</taxon>
        <taxon>Clostridia</taxon>
        <taxon>Eubacteriales</taxon>
        <taxon>Clostridiaceae</taxon>
        <taxon>Clostridium</taxon>
    </lineage>
</organism>
<dbReference type="OrthoDB" id="9803416at2"/>
<dbReference type="Gene3D" id="3.30.460.20">
    <property type="entry name" value="CorA soluble domain-like"/>
    <property type="match status" value="1"/>
</dbReference>
<dbReference type="InterPro" id="IPR045863">
    <property type="entry name" value="CorA_TM1_TM2"/>
</dbReference>
<keyword evidence="4" id="KW-1003">Cell membrane</keyword>
<comment type="similarity">
    <text evidence="2">Belongs to the CorA metal ion transporter (MIT) (TC 1.A.35) family.</text>
</comment>
<name>A0A1M6ETX8_9CLOT</name>
<evidence type="ECO:0000256" key="6">
    <source>
        <dbReference type="ARBA" id="ARBA00022989"/>
    </source>
</evidence>
<dbReference type="SUPFAM" id="SSF143865">
    <property type="entry name" value="CorA soluble domain-like"/>
    <property type="match status" value="1"/>
</dbReference>
<comment type="subcellular location">
    <subcellularLocation>
        <location evidence="1">Cell membrane</location>
        <topology evidence="1">Multi-pass membrane protein</topology>
    </subcellularLocation>
</comment>
<keyword evidence="11" id="KW-1185">Reference proteome</keyword>
<dbReference type="STRING" id="1121302.SAMN02745163_00942"/>
<evidence type="ECO:0000256" key="8">
    <source>
        <dbReference type="SAM" id="Coils"/>
    </source>
</evidence>
<dbReference type="InterPro" id="IPR002523">
    <property type="entry name" value="MgTranspt_CorA/ZnTranspt_ZntB"/>
</dbReference>
<dbReference type="AlphaFoldDB" id="A0A1M6ETX8"/>
<dbReference type="SUPFAM" id="SSF144083">
    <property type="entry name" value="Magnesium transport protein CorA, transmembrane region"/>
    <property type="match status" value="1"/>
</dbReference>
<reference evidence="10 11" key="1">
    <citation type="submission" date="2016-11" db="EMBL/GenBank/DDBJ databases">
        <authorList>
            <person name="Jaros S."/>
            <person name="Januszkiewicz K."/>
            <person name="Wedrychowicz H."/>
        </authorList>
    </citation>
    <scope>NUCLEOTIDE SEQUENCE [LARGE SCALE GENOMIC DNA]</scope>
    <source>
        <strain evidence="10 11">DSM 21758</strain>
    </source>
</reference>
<dbReference type="Pfam" id="PF01544">
    <property type="entry name" value="CorA"/>
    <property type="match status" value="1"/>
</dbReference>
<dbReference type="CDD" id="cd12822">
    <property type="entry name" value="TmCorA-like"/>
    <property type="match status" value="1"/>
</dbReference>
<keyword evidence="8" id="KW-0175">Coiled coil</keyword>
<feature type="coiled-coil region" evidence="8">
    <location>
        <begin position="209"/>
        <end position="243"/>
    </location>
</feature>
<gene>
    <name evidence="10" type="ORF">SAMN02745163_00942</name>
</gene>
<dbReference type="GO" id="GO:0005886">
    <property type="term" value="C:plasma membrane"/>
    <property type="evidence" value="ECO:0007669"/>
    <property type="project" value="UniProtKB-SubCell"/>
</dbReference>
<dbReference type="GO" id="GO:0000287">
    <property type="term" value="F:magnesium ion binding"/>
    <property type="evidence" value="ECO:0007669"/>
    <property type="project" value="TreeGrafter"/>
</dbReference>
<dbReference type="EMBL" id="FQZB01000005">
    <property type="protein sequence ID" value="SHI88839.1"/>
    <property type="molecule type" value="Genomic_DNA"/>
</dbReference>
<sequence>MITFNIENNFKIQKQWNGEDGYYWILLNSSEAEELNYLFHKECIEECLDYKQNSRIDYYKEYLFMVINILEQGEREILSKELDIFLSKNLIITVYKDKIKLIEEIIKDINLDKNCLLLKDVKRPCMVLYYILDRLIINNYNIISDLEVKGDSIEIEILKEPKGEQLNKLLFVRREAYKVRKLLKPLRYIGENMLLNENGIIEDENLFYFRNINRKIDKLMLTLDNLSQELALVREAYESEIANKTNELMKVFTIITAVFLPLELITALFSMSFDYMPFKGNCYAFYGILIFMALLVIYLLRLFKNKNIL</sequence>
<feature type="transmembrane region" description="Helical" evidence="9">
    <location>
        <begin position="251"/>
        <end position="271"/>
    </location>
</feature>
<dbReference type="Gene3D" id="1.20.58.340">
    <property type="entry name" value="Magnesium transport protein CorA, transmembrane region"/>
    <property type="match status" value="2"/>
</dbReference>
<accession>A0A1M6ETX8</accession>
<evidence type="ECO:0000313" key="10">
    <source>
        <dbReference type="EMBL" id="SHI88839.1"/>
    </source>
</evidence>
<keyword evidence="5 9" id="KW-0812">Transmembrane</keyword>
<keyword evidence="7 9" id="KW-0472">Membrane</keyword>
<evidence type="ECO:0000256" key="7">
    <source>
        <dbReference type="ARBA" id="ARBA00023136"/>
    </source>
</evidence>